<evidence type="ECO:0000256" key="2">
    <source>
        <dbReference type="ARBA" id="ARBA00006727"/>
    </source>
</evidence>
<feature type="transmembrane region" description="Helical" evidence="3">
    <location>
        <begin position="320"/>
        <end position="343"/>
    </location>
</feature>
<dbReference type="InterPro" id="IPR036259">
    <property type="entry name" value="MFS_trans_sf"/>
</dbReference>
<evidence type="ECO:0000256" key="3">
    <source>
        <dbReference type="SAM" id="Phobius"/>
    </source>
</evidence>
<feature type="transmembrane region" description="Helical" evidence="3">
    <location>
        <begin position="21"/>
        <end position="44"/>
    </location>
</feature>
<feature type="transmembrane region" description="Helical" evidence="3">
    <location>
        <begin position="183"/>
        <end position="206"/>
    </location>
</feature>
<evidence type="ECO:0000256" key="1">
    <source>
        <dbReference type="ARBA" id="ARBA00004141"/>
    </source>
</evidence>
<comment type="similarity">
    <text evidence="2">Belongs to the major facilitator superfamily. Monocarboxylate porter (TC 2.A.1.13) family.</text>
</comment>
<name>A0A370P873_ASPPH</name>
<dbReference type="Gene3D" id="1.20.1250.20">
    <property type="entry name" value="MFS general substrate transporter like domains"/>
    <property type="match status" value="2"/>
</dbReference>
<keyword evidence="3" id="KW-0472">Membrane</keyword>
<feature type="transmembrane region" description="Helical" evidence="3">
    <location>
        <begin position="355"/>
        <end position="377"/>
    </location>
</feature>
<dbReference type="GO" id="GO:0016020">
    <property type="term" value="C:membrane"/>
    <property type="evidence" value="ECO:0007669"/>
    <property type="project" value="UniProtKB-SubCell"/>
</dbReference>
<dbReference type="EMBL" id="KZ851865">
    <property type="protein sequence ID" value="RDK38383.1"/>
    <property type="molecule type" value="Genomic_DNA"/>
</dbReference>
<feature type="transmembrane region" description="Helical" evidence="3">
    <location>
        <begin position="389"/>
        <end position="411"/>
    </location>
</feature>
<comment type="subcellular location">
    <subcellularLocation>
        <location evidence="1">Membrane</location>
        <topology evidence="1">Multi-pass membrane protein</topology>
    </subcellularLocation>
</comment>
<dbReference type="AlphaFoldDB" id="A0A370P873"/>
<dbReference type="PANTHER" id="PTHR11360:SF177">
    <property type="entry name" value="RIBOFLAVIN TRANSPORTER MCH5"/>
    <property type="match status" value="1"/>
</dbReference>
<dbReference type="InterPro" id="IPR011701">
    <property type="entry name" value="MFS"/>
</dbReference>
<feature type="transmembrane region" description="Helical" evidence="3">
    <location>
        <begin position="263"/>
        <end position="281"/>
    </location>
</feature>
<feature type="transmembrane region" description="Helical" evidence="3">
    <location>
        <begin position="118"/>
        <end position="139"/>
    </location>
</feature>
<keyword evidence="5" id="KW-1185">Reference proteome</keyword>
<gene>
    <name evidence="4" type="ORF">M752DRAFT_307685</name>
</gene>
<reference evidence="4 5" key="1">
    <citation type="submission" date="2018-07" db="EMBL/GenBank/DDBJ databases">
        <title>Section-level genome sequencing of Aspergillus section Nigri to investigate inter- and intra-species variation.</title>
        <authorList>
            <consortium name="DOE Joint Genome Institute"/>
            <person name="Vesth T.C."/>
            <person name="Nybo J.L."/>
            <person name="Theobald S."/>
            <person name="Frisvad J.C."/>
            <person name="Larsen T.O."/>
            <person name="Nielsen K.F."/>
            <person name="Hoof J.B."/>
            <person name="Brandl J."/>
            <person name="Salamov A."/>
            <person name="Riley R."/>
            <person name="Gladden J.M."/>
            <person name="Phatale P."/>
            <person name="Nielsen M.T."/>
            <person name="Lyhne E.K."/>
            <person name="Kogle M.E."/>
            <person name="Strasser K."/>
            <person name="McDonnell E."/>
            <person name="Barry K."/>
            <person name="Clum A."/>
            <person name="Chen C."/>
            <person name="Nolan M."/>
            <person name="Sandor L."/>
            <person name="Kuo A."/>
            <person name="Lipzen A."/>
            <person name="Hainaut M."/>
            <person name="Drula E."/>
            <person name="Tsang A."/>
            <person name="Magnuson J.K."/>
            <person name="Henrissat B."/>
            <person name="Wiebenga A."/>
            <person name="Simmons B.A."/>
            <person name="Makela M.R."/>
            <person name="De vries R.P."/>
            <person name="Grigoriev I.V."/>
            <person name="Mortensen U.H."/>
            <person name="Baker S.E."/>
            <person name="Andersen M.R."/>
        </authorList>
    </citation>
    <scope>NUCLEOTIDE SEQUENCE [LARGE SCALE GENOMIC DNA]</scope>
    <source>
        <strain evidence="4 5">ATCC 13157</strain>
    </source>
</reference>
<accession>A0A370P873</accession>
<keyword evidence="3" id="KW-1133">Transmembrane helix</keyword>
<organism evidence="4 5">
    <name type="scientific">Aspergillus phoenicis ATCC 13157</name>
    <dbReference type="NCBI Taxonomy" id="1353007"/>
    <lineage>
        <taxon>Eukaryota</taxon>
        <taxon>Fungi</taxon>
        <taxon>Dikarya</taxon>
        <taxon>Ascomycota</taxon>
        <taxon>Pezizomycotina</taxon>
        <taxon>Eurotiomycetes</taxon>
        <taxon>Eurotiomycetidae</taxon>
        <taxon>Eurotiales</taxon>
        <taxon>Aspergillaceae</taxon>
        <taxon>Aspergillus</taxon>
    </lineage>
</organism>
<proteinExistence type="inferred from homology"/>
<feature type="transmembrane region" description="Helical" evidence="3">
    <location>
        <begin position="227"/>
        <end position="243"/>
    </location>
</feature>
<feature type="transmembrane region" description="Helical" evidence="3">
    <location>
        <begin position="94"/>
        <end position="112"/>
    </location>
</feature>
<dbReference type="Pfam" id="PF07690">
    <property type="entry name" value="MFS_1"/>
    <property type="match status" value="1"/>
</dbReference>
<evidence type="ECO:0000313" key="4">
    <source>
        <dbReference type="EMBL" id="RDK38383.1"/>
    </source>
</evidence>
<protein>
    <submittedName>
        <fullName evidence="4">Putative MFS transporter</fullName>
    </submittedName>
</protein>
<keyword evidence="3" id="KW-0812">Transmembrane</keyword>
<evidence type="ECO:0000313" key="5">
    <source>
        <dbReference type="Proteomes" id="UP000254937"/>
    </source>
</evidence>
<dbReference type="GO" id="GO:0022857">
    <property type="term" value="F:transmembrane transporter activity"/>
    <property type="evidence" value="ECO:0007669"/>
    <property type="project" value="InterPro"/>
</dbReference>
<feature type="transmembrane region" description="Helical" evidence="3">
    <location>
        <begin position="151"/>
        <end position="171"/>
    </location>
</feature>
<feature type="transmembrane region" description="Helical" evidence="3">
    <location>
        <begin position="293"/>
        <end position="314"/>
    </location>
</feature>
<dbReference type="SUPFAM" id="SSF103473">
    <property type="entry name" value="MFS general substrate transporter"/>
    <property type="match status" value="1"/>
</dbReference>
<dbReference type="PANTHER" id="PTHR11360">
    <property type="entry name" value="MONOCARBOXYLATE TRANSPORTER"/>
    <property type="match status" value="1"/>
</dbReference>
<sequence length="420" mass="46064">MVSADAEDTKQGVALPPEEGVQGWICVVGSCLSLFCTYGFLSAIGVFQTVYEETTLKEYSPSDISWIFTVELCLMWALGPIYGRILDTYGPAPVLYPCSFLCVLSLCMTSLAHEYYQIFLAQGLTFGLGAGGVFTTASVCVGQWFIRRRALAMGIATCGASLGGVVFPLFLEKVIKIVGFHGAVRYTALFIGILLALACLMVRARLPQRKWDREARWFDFAVFKQKQPLLFVIGCFFAMWSMWGPYDYLSTMAKNSGLSSSLSVYLISMITAASVPGRLIPSYLADRIGHHNVLTACAFFSGTSIFCLWLPFNYHHSEVGIIVFALFYGFASGSIVSLFMPCIAKFGKIESLGQIFGTFQLVISISCLTGLPIMGGILNQQHRTDFSGLQIFAGLSAILGSLFLGTSNYLLAKSRRTWKV</sequence>
<dbReference type="InterPro" id="IPR050327">
    <property type="entry name" value="Proton-linked_MCT"/>
</dbReference>
<feature type="transmembrane region" description="Helical" evidence="3">
    <location>
        <begin position="64"/>
        <end position="82"/>
    </location>
</feature>
<dbReference type="Proteomes" id="UP000254937">
    <property type="component" value="Unassembled WGS sequence"/>
</dbReference>